<feature type="transmembrane region" description="Helical" evidence="1">
    <location>
        <begin position="6"/>
        <end position="24"/>
    </location>
</feature>
<keyword evidence="1" id="KW-0472">Membrane</keyword>
<evidence type="ECO:0000313" key="3">
    <source>
        <dbReference type="Proteomes" id="UP000294546"/>
    </source>
</evidence>
<dbReference type="AlphaFoldDB" id="A0A4R1GAD5"/>
<sequence>MSLSDLLLYSAAFMMGAVFIFFRKPGVSLVKGGPIWKAKDRYTPLGVKLFCVSIVVGGAGIYLTYFIPTGSIS</sequence>
<keyword evidence="1" id="KW-1133">Transmembrane helix</keyword>
<organism evidence="2 3">
    <name type="scientific">Marinobacterium mangrovicola</name>
    <dbReference type="NCBI Taxonomy" id="1476959"/>
    <lineage>
        <taxon>Bacteria</taxon>
        <taxon>Pseudomonadati</taxon>
        <taxon>Pseudomonadota</taxon>
        <taxon>Gammaproteobacteria</taxon>
        <taxon>Oceanospirillales</taxon>
        <taxon>Oceanospirillaceae</taxon>
        <taxon>Marinobacterium</taxon>
    </lineage>
</organism>
<keyword evidence="3" id="KW-1185">Reference proteome</keyword>
<feature type="transmembrane region" description="Helical" evidence="1">
    <location>
        <begin position="45"/>
        <end position="67"/>
    </location>
</feature>
<evidence type="ECO:0000313" key="2">
    <source>
        <dbReference type="EMBL" id="TCK02589.1"/>
    </source>
</evidence>
<keyword evidence="1" id="KW-0812">Transmembrane</keyword>
<comment type="caution">
    <text evidence="2">The sequence shown here is derived from an EMBL/GenBank/DDBJ whole genome shotgun (WGS) entry which is preliminary data.</text>
</comment>
<gene>
    <name evidence="2" type="ORF">CLV83_4285</name>
</gene>
<dbReference type="Proteomes" id="UP000294546">
    <property type="component" value="Unassembled WGS sequence"/>
</dbReference>
<dbReference type="EMBL" id="SMFU01000014">
    <property type="protein sequence ID" value="TCK02589.1"/>
    <property type="molecule type" value="Genomic_DNA"/>
</dbReference>
<name>A0A4R1GAD5_9GAMM</name>
<proteinExistence type="predicted"/>
<evidence type="ECO:0000256" key="1">
    <source>
        <dbReference type="SAM" id="Phobius"/>
    </source>
</evidence>
<accession>A0A4R1GAD5</accession>
<protein>
    <submittedName>
        <fullName evidence="2">Uncharacterized protein</fullName>
    </submittedName>
</protein>
<reference evidence="2 3" key="1">
    <citation type="submission" date="2019-03" db="EMBL/GenBank/DDBJ databases">
        <title>Genomic Encyclopedia of Archaeal and Bacterial Type Strains, Phase II (KMG-II): from individual species to whole genera.</title>
        <authorList>
            <person name="Goeker M."/>
        </authorList>
    </citation>
    <scope>NUCLEOTIDE SEQUENCE [LARGE SCALE GENOMIC DNA]</scope>
    <source>
        <strain evidence="2 3">DSM 27697</strain>
    </source>
</reference>